<gene>
    <name evidence="1" type="ORF">PR048_025604</name>
</gene>
<organism evidence="1 2">
    <name type="scientific">Dryococelus australis</name>
    <dbReference type="NCBI Taxonomy" id="614101"/>
    <lineage>
        <taxon>Eukaryota</taxon>
        <taxon>Metazoa</taxon>
        <taxon>Ecdysozoa</taxon>
        <taxon>Arthropoda</taxon>
        <taxon>Hexapoda</taxon>
        <taxon>Insecta</taxon>
        <taxon>Pterygota</taxon>
        <taxon>Neoptera</taxon>
        <taxon>Polyneoptera</taxon>
        <taxon>Phasmatodea</taxon>
        <taxon>Verophasmatodea</taxon>
        <taxon>Anareolatae</taxon>
        <taxon>Phasmatidae</taxon>
        <taxon>Eurycanthinae</taxon>
        <taxon>Dryococelus</taxon>
    </lineage>
</organism>
<sequence>MTALGKQESVFKNPKGGGEDPVIVNYVIAELIAKNCKCHSDSEFVKQCLVTTAEIVCPEKVQNFRNISLARNSIAERVDDIVCNFNE</sequence>
<dbReference type="PANTHER" id="PTHR45913">
    <property type="entry name" value="EPM2A-INTERACTING PROTEIN 1"/>
    <property type="match status" value="1"/>
</dbReference>
<dbReference type="PANTHER" id="PTHR45913:SF9">
    <property type="entry name" value="GENERAL TRANSCRIPTION FACTOR II-I REPEAT DOMAIN-CONTAINING PROTEIN 2-LIKE-RELATED"/>
    <property type="match status" value="1"/>
</dbReference>
<comment type="caution">
    <text evidence="1">The sequence shown here is derived from an EMBL/GenBank/DDBJ whole genome shotgun (WGS) entry which is preliminary data.</text>
</comment>
<evidence type="ECO:0000313" key="1">
    <source>
        <dbReference type="EMBL" id="KAJ8874738.1"/>
    </source>
</evidence>
<protein>
    <submittedName>
        <fullName evidence="1">Uncharacterized protein</fullName>
    </submittedName>
</protein>
<evidence type="ECO:0000313" key="2">
    <source>
        <dbReference type="Proteomes" id="UP001159363"/>
    </source>
</evidence>
<proteinExistence type="predicted"/>
<accession>A0ABQ9GRU5</accession>
<reference evidence="1 2" key="1">
    <citation type="submission" date="2023-02" db="EMBL/GenBank/DDBJ databases">
        <title>LHISI_Scaffold_Assembly.</title>
        <authorList>
            <person name="Stuart O.P."/>
            <person name="Cleave R."/>
            <person name="Magrath M.J.L."/>
            <person name="Mikheyev A.S."/>
        </authorList>
    </citation>
    <scope>NUCLEOTIDE SEQUENCE [LARGE SCALE GENOMIC DNA]</scope>
    <source>
        <strain evidence="1">Daus_M_001</strain>
        <tissue evidence="1">Leg muscle</tissue>
    </source>
</reference>
<dbReference type="Proteomes" id="UP001159363">
    <property type="component" value="Chromosome 9"/>
</dbReference>
<keyword evidence="2" id="KW-1185">Reference proteome</keyword>
<dbReference type="EMBL" id="JARBHB010000010">
    <property type="protein sequence ID" value="KAJ8874738.1"/>
    <property type="molecule type" value="Genomic_DNA"/>
</dbReference>
<name>A0ABQ9GRU5_9NEOP</name>